<dbReference type="Gene3D" id="3.40.50.300">
    <property type="entry name" value="P-loop containing nucleotide triphosphate hydrolases"/>
    <property type="match status" value="1"/>
</dbReference>
<feature type="domain" description="ABC transporter" evidence="7">
    <location>
        <begin position="436"/>
        <end position="702"/>
    </location>
</feature>
<feature type="transmembrane region" description="Helical" evidence="6">
    <location>
        <begin position="248"/>
        <end position="270"/>
    </location>
</feature>
<dbReference type="GO" id="GO:0015421">
    <property type="term" value="F:ABC-type oligopeptide transporter activity"/>
    <property type="evidence" value="ECO:0007669"/>
    <property type="project" value="TreeGrafter"/>
</dbReference>
<comment type="subcellular location">
    <subcellularLocation>
        <location evidence="1">Cell membrane</location>
        <topology evidence="1">Multi-pass membrane protein</topology>
    </subcellularLocation>
</comment>
<feature type="transmembrane region" description="Helical" evidence="6">
    <location>
        <begin position="370"/>
        <end position="390"/>
    </location>
</feature>
<dbReference type="GO" id="GO:0005524">
    <property type="term" value="F:ATP binding"/>
    <property type="evidence" value="ECO:0007669"/>
    <property type="project" value="UniProtKB-KW"/>
</dbReference>
<accession>A0A7T7S2B2</accession>
<evidence type="ECO:0000256" key="3">
    <source>
        <dbReference type="ARBA" id="ARBA00022989"/>
    </source>
</evidence>
<dbReference type="EMBL" id="CP066802">
    <property type="protein sequence ID" value="QQM67244.1"/>
    <property type="molecule type" value="Genomic_DNA"/>
</dbReference>
<protein>
    <submittedName>
        <fullName evidence="9">ATP-binding cassette domain-containing protein</fullName>
    </submittedName>
</protein>
<dbReference type="InterPro" id="IPR011527">
    <property type="entry name" value="ABC1_TM_dom"/>
</dbReference>
<dbReference type="Proteomes" id="UP000595895">
    <property type="component" value="Chromosome"/>
</dbReference>
<evidence type="ECO:0000256" key="4">
    <source>
        <dbReference type="ARBA" id="ARBA00023136"/>
    </source>
</evidence>
<feature type="compositionally biased region" description="Polar residues" evidence="5">
    <location>
        <begin position="1"/>
        <end position="10"/>
    </location>
</feature>
<feature type="region of interest" description="Disordered" evidence="5">
    <location>
        <begin position="1"/>
        <end position="87"/>
    </location>
</feature>
<evidence type="ECO:0000256" key="6">
    <source>
        <dbReference type="SAM" id="Phobius"/>
    </source>
</evidence>
<dbReference type="AlphaFoldDB" id="A0A7T7S2B2"/>
<dbReference type="PANTHER" id="PTHR43394">
    <property type="entry name" value="ATP-DEPENDENT PERMEASE MDL1, MITOCHONDRIAL"/>
    <property type="match status" value="1"/>
</dbReference>
<keyword evidence="9" id="KW-0547">Nucleotide-binding</keyword>
<dbReference type="RefSeq" id="WP_200275647.1">
    <property type="nucleotide sequence ID" value="NZ_CP066802.1"/>
</dbReference>
<dbReference type="PROSITE" id="PS50893">
    <property type="entry name" value="ABC_TRANSPORTER_2"/>
    <property type="match status" value="1"/>
</dbReference>
<feature type="transmembrane region" description="Helical" evidence="6">
    <location>
        <begin position="137"/>
        <end position="162"/>
    </location>
</feature>
<dbReference type="GO" id="GO:0016887">
    <property type="term" value="F:ATP hydrolysis activity"/>
    <property type="evidence" value="ECO:0007669"/>
    <property type="project" value="InterPro"/>
</dbReference>
<dbReference type="InterPro" id="IPR017871">
    <property type="entry name" value="ABC_transporter-like_CS"/>
</dbReference>
<keyword evidence="3 6" id="KW-1133">Transmembrane helix</keyword>
<keyword evidence="10" id="KW-1185">Reference proteome</keyword>
<feature type="compositionally biased region" description="Low complexity" evidence="5">
    <location>
        <begin position="42"/>
        <end position="56"/>
    </location>
</feature>
<dbReference type="PROSITE" id="PS00211">
    <property type="entry name" value="ABC_TRANSPORTER_1"/>
    <property type="match status" value="1"/>
</dbReference>
<feature type="transmembrane region" description="Helical" evidence="6">
    <location>
        <begin position="276"/>
        <end position="295"/>
    </location>
</feature>
<dbReference type="InterPro" id="IPR039421">
    <property type="entry name" value="Type_1_exporter"/>
</dbReference>
<keyword evidence="2 6" id="KW-0812">Transmembrane</keyword>
<keyword evidence="4 6" id="KW-0472">Membrane</keyword>
<organism evidence="9 10">
    <name type="scientific">Actinomyces weissii</name>
    <dbReference type="NCBI Taxonomy" id="675090"/>
    <lineage>
        <taxon>Bacteria</taxon>
        <taxon>Bacillati</taxon>
        <taxon>Actinomycetota</taxon>
        <taxon>Actinomycetes</taxon>
        <taxon>Actinomycetales</taxon>
        <taxon>Actinomycetaceae</taxon>
        <taxon>Actinomyces</taxon>
    </lineage>
</organism>
<name>A0A7T7S2B2_9ACTO</name>
<dbReference type="GO" id="GO:0005886">
    <property type="term" value="C:plasma membrane"/>
    <property type="evidence" value="ECO:0007669"/>
    <property type="project" value="UniProtKB-SubCell"/>
</dbReference>
<dbReference type="InterPro" id="IPR003439">
    <property type="entry name" value="ABC_transporter-like_ATP-bd"/>
</dbReference>
<evidence type="ECO:0000256" key="2">
    <source>
        <dbReference type="ARBA" id="ARBA00022692"/>
    </source>
</evidence>
<evidence type="ECO:0000313" key="10">
    <source>
        <dbReference type="Proteomes" id="UP000595895"/>
    </source>
</evidence>
<feature type="domain" description="ABC transmembrane type-1" evidence="8">
    <location>
        <begin position="138"/>
        <end position="419"/>
    </location>
</feature>
<dbReference type="KEGG" id="awe:JG540_09640"/>
<evidence type="ECO:0000259" key="7">
    <source>
        <dbReference type="PROSITE" id="PS50893"/>
    </source>
</evidence>
<dbReference type="SUPFAM" id="SSF90123">
    <property type="entry name" value="ABC transporter transmembrane region"/>
    <property type="match status" value="1"/>
</dbReference>
<reference evidence="9 10" key="1">
    <citation type="submission" date="2020-12" db="EMBL/GenBank/DDBJ databases">
        <authorList>
            <person name="Zhou J."/>
        </authorList>
    </citation>
    <scope>NUCLEOTIDE SEQUENCE [LARGE SCALE GENOMIC DNA]</scope>
    <source>
        <strain evidence="9 10">CCUG 61299</strain>
    </source>
</reference>
<feature type="transmembrane region" description="Helical" evidence="6">
    <location>
        <begin position="396"/>
        <end position="416"/>
    </location>
</feature>
<evidence type="ECO:0000256" key="1">
    <source>
        <dbReference type="ARBA" id="ARBA00004651"/>
    </source>
</evidence>
<keyword evidence="9" id="KW-0067">ATP-binding</keyword>
<dbReference type="PROSITE" id="PS50929">
    <property type="entry name" value="ABC_TM1F"/>
    <property type="match status" value="1"/>
</dbReference>
<dbReference type="Pfam" id="PF00005">
    <property type="entry name" value="ABC_tran"/>
    <property type="match status" value="1"/>
</dbReference>
<gene>
    <name evidence="9" type="ORF">JG540_09640</name>
</gene>
<feature type="compositionally biased region" description="Low complexity" evidence="5">
    <location>
        <begin position="71"/>
        <end position="87"/>
    </location>
</feature>
<dbReference type="Gene3D" id="1.20.1560.10">
    <property type="entry name" value="ABC transporter type 1, transmembrane domain"/>
    <property type="match status" value="1"/>
</dbReference>
<dbReference type="InterPro" id="IPR036640">
    <property type="entry name" value="ABC1_TM_sf"/>
</dbReference>
<evidence type="ECO:0000313" key="9">
    <source>
        <dbReference type="EMBL" id="QQM67244.1"/>
    </source>
</evidence>
<evidence type="ECO:0000259" key="8">
    <source>
        <dbReference type="PROSITE" id="PS50929"/>
    </source>
</evidence>
<dbReference type="InterPro" id="IPR027417">
    <property type="entry name" value="P-loop_NTPase"/>
</dbReference>
<evidence type="ECO:0000256" key="5">
    <source>
        <dbReference type="SAM" id="MobiDB-lite"/>
    </source>
</evidence>
<sequence length="722" mass="74791">MPATPGTSTPKTPPVPPQEDTATDATTADGKTSAVTDGKTNATATGRRAATTAPGTMLARDSAQVPAAVGASPETPETTSAATTSPAPTAIPLAWMPSRWPGFLLVPEQPVPALTAAFANRPSAWLRALLRASAPTLLAAALMSSLGYLVAAFVPPVLGWLVDNGLAHGLSARLWPGLAALVGLMLLGVLASASGEVLGMGAWNQGWQPTARGVAHRLGRYPRAVTRQIPSGDVVSTAVSDSDWLGALLFFLINVTGSLVSTVVVGVLMIRLDPALGALVLLGLPLVLLGVGALVRPLNRRMSAQREEQGRLTTVTTDVVAGLRVLRGIGGEDIYSQRYAQQSARVRDAGFQVARTTAALAAIRSGAPMLLTAVVVGATAQAALSGRISVGEFVTFYGYTTFLIWPLGALADLMQYMTRAWVAAKKTTQVAAVEPLVSDDAVRPGTRLDPRGDLLDATTGVRLRGGLMTALVCAQPAVSAALAERLGRPDDEAAVTLGGTDLRHVPLTEVRSTVLVSGAHAEGFAGPLAAEVLGEAVPLAPQRELATLIPQYCGAVRDEAEQLPVELTDSQRQTAQRALHVAAAGDVLDSLGGLEGQLTEKARNLSGGQRQRLALARAVARRSPVLVLVEPTSALDSHTEDLVAQRLRAERAGLTTVLVSTSPLLLGRCDEVVLLEPGGEGPPRELARGTHHQLSALAAYTAVVGRGAEPNQAVAPLEGGQA</sequence>
<feature type="transmembrane region" description="Helical" evidence="6">
    <location>
        <begin position="174"/>
        <end position="193"/>
    </location>
</feature>
<proteinExistence type="predicted"/>
<dbReference type="Pfam" id="PF00664">
    <property type="entry name" value="ABC_membrane"/>
    <property type="match status" value="1"/>
</dbReference>
<dbReference type="PANTHER" id="PTHR43394:SF1">
    <property type="entry name" value="ATP-BINDING CASSETTE SUB-FAMILY B MEMBER 10, MITOCHONDRIAL"/>
    <property type="match status" value="1"/>
</dbReference>
<dbReference type="SUPFAM" id="SSF52540">
    <property type="entry name" value="P-loop containing nucleoside triphosphate hydrolases"/>
    <property type="match status" value="1"/>
</dbReference>